<evidence type="ECO:0000313" key="2">
    <source>
        <dbReference type="Proteomes" id="UP000753961"/>
    </source>
</evidence>
<keyword evidence="2" id="KW-1185">Reference proteome</keyword>
<dbReference type="Proteomes" id="UP000753961">
    <property type="component" value="Unassembled WGS sequence"/>
</dbReference>
<organism evidence="1 2">
    <name type="scientific">Membranihabitans marinus</name>
    <dbReference type="NCBI Taxonomy" id="1227546"/>
    <lineage>
        <taxon>Bacteria</taxon>
        <taxon>Pseudomonadati</taxon>
        <taxon>Bacteroidota</taxon>
        <taxon>Saprospiria</taxon>
        <taxon>Saprospirales</taxon>
        <taxon>Saprospiraceae</taxon>
        <taxon>Membranihabitans</taxon>
    </lineage>
</organism>
<protein>
    <submittedName>
        <fullName evidence="1">Uncharacterized protein</fullName>
    </submittedName>
</protein>
<dbReference type="AlphaFoldDB" id="A0A953L8K9"/>
<sequence>MQYLVVSFLFFIFSMGSCTGDSESGEMNPDPADEVAYAIEKAIHKKDWDQTKWVHWIFPGNREHLWDRERGFTEVKWGDYRAVINVNTKDGRIYRNDQPVAGPEKDSLLQKAWSAHINDAFWLNAPANLFDDGTQRSLVDKDGKTGLKVEYTTGGVTPGDHYIWYYDDDYLPTKWEMYVSVISEPGVESTWEKWITLESGAKIATIHQTGDRVMEMKAVKSGNSYQDFGREEDPFEGL</sequence>
<proteinExistence type="predicted"/>
<accession>A0A953L8K9</accession>
<dbReference type="EMBL" id="JAHVHU010000002">
    <property type="protein sequence ID" value="MBY5956668.1"/>
    <property type="molecule type" value="Genomic_DNA"/>
</dbReference>
<reference evidence="1" key="1">
    <citation type="submission" date="2021-06" db="EMBL/GenBank/DDBJ databases">
        <title>44 bacteria genomes isolated from Dapeng, Shenzhen.</title>
        <authorList>
            <person name="Zheng W."/>
            <person name="Yu S."/>
            <person name="Huang Y."/>
        </authorList>
    </citation>
    <scope>NUCLEOTIDE SEQUENCE</scope>
    <source>
        <strain evidence="1">DP5N28-2</strain>
    </source>
</reference>
<name>A0A953L8K9_9BACT</name>
<gene>
    <name evidence="1" type="ORF">KUV50_00880</name>
</gene>
<comment type="caution">
    <text evidence="1">The sequence shown here is derived from an EMBL/GenBank/DDBJ whole genome shotgun (WGS) entry which is preliminary data.</text>
</comment>
<dbReference type="RefSeq" id="WP_222578192.1">
    <property type="nucleotide sequence ID" value="NZ_JAHVHU010000002.1"/>
</dbReference>
<evidence type="ECO:0000313" key="1">
    <source>
        <dbReference type="EMBL" id="MBY5956668.1"/>
    </source>
</evidence>